<keyword evidence="1" id="KW-0732">Signal</keyword>
<organism evidence="2">
    <name type="scientific">Eucalyptus grandis</name>
    <name type="common">Flooded gum</name>
    <dbReference type="NCBI Taxonomy" id="71139"/>
    <lineage>
        <taxon>Eukaryota</taxon>
        <taxon>Viridiplantae</taxon>
        <taxon>Streptophyta</taxon>
        <taxon>Embryophyta</taxon>
        <taxon>Tracheophyta</taxon>
        <taxon>Spermatophyta</taxon>
        <taxon>Magnoliopsida</taxon>
        <taxon>eudicotyledons</taxon>
        <taxon>Gunneridae</taxon>
        <taxon>Pentapetalae</taxon>
        <taxon>rosids</taxon>
        <taxon>malvids</taxon>
        <taxon>Myrtales</taxon>
        <taxon>Myrtaceae</taxon>
        <taxon>Myrtoideae</taxon>
        <taxon>Eucalypteae</taxon>
        <taxon>Eucalyptus</taxon>
    </lineage>
</organism>
<accession>A0A059AVR5</accession>
<evidence type="ECO:0000256" key="1">
    <source>
        <dbReference type="SAM" id="SignalP"/>
    </source>
</evidence>
<dbReference type="EMBL" id="KK198760">
    <property type="protein sequence ID" value="KCW57751.1"/>
    <property type="molecule type" value="Genomic_DNA"/>
</dbReference>
<sequence length="68" mass="6924">MFGKAHLVFLLFLALSSDVIISSKVAVAARLVSNGGSRSGVMAVSKIGVGDRMIPTAGIQNAPPSPSK</sequence>
<feature type="chain" id="PRO_5001567932" evidence="1">
    <location>
        <begin position="23"/>
        <end position="68"/>
    </location>
</feature>
<protein>
    <submittedName>
        <fullName evidence="2">Uncharacterized protein</fullName>
    </submittedName>
</protein>
<dbReference type="AlphaFoldDB" id="A0A059AVR5"/>
<gene>
    <name evidence="2" type="ORF">EUGRSUZ_H00500</name>
</gene>
<proteinExistence type="predicted"/>
<dbReference type="InParanoid" id="A0A059AVR5"/>
<name>A0A059AVR5_EUCGR</name>
<reference evidence="2" key="1">
    <citation type="submission" date="2013-07" db="EMBL/GenBank/DDBJ databases">
        <title>The genome of Eucalyptus grandis.</title>
        <authorList>
            <person name="Schmutz J."/>
            <person name="Hayes R."/>
            <person name="Myburg A."/>
            <person name="Tuskan G."/>
            <person name="Grattapaglia D."/>
            <person name="Rokhsar D.S."/>
        </authorList>
    </citation>
    <scope>NUCLEOTIDE SEQUENCE</scope>
    <source>
        <tissue evidence="2">Leaf extractions</tissue>
    </source>
</reference>
<evidence type="ECO:0000313" key="2">
    <source>
        <dbReference type="EMBL" id="KCW57751.1"/>
    </source>
</evidence>
<dbReference type="Gramene" id="KCW57751">
    <property type="protein sequence ID" value="KCW57751"/>
    <property type="gene ID" value="EUGRSUZ_H00500"/>
</dbReference>
<feature type="signal peptide" evidence="1">
    <location>
        <begin position="1"/>
        <end position="22"/>
    </location>
</feature>